<comment type="subcellular location">
    <subcellularLocation>
        <location evidence="4">Nucleus</location>
    </subcellularLocation>
</comment>
<feature type="compositionally biased region" description="Low complexity" evidence="5">
    <location>
        <begin position="11"/>
        <end position="28"/>
    </location>
</feature>
<evidence type="ECO:0000313" key="8">
    <source>
        <dbReference type="Proteomes" id="UP001143981"/>
    </source>
</evidence>
<evidence type="ECO:0000256" key="1">
    <source>
        <dbReference type="ARBA" id="ARBA00023125"/>
    </source>
</evidence>
<evidence type="ECO:0000256" key="3">
    <source>
        <dbReference type="ARBA" id="ARBA00023242"/>
    </source>
</evidence>
<evidence type="ECO:0000256" key="2">
    <source>
        <dbReference type="ARBA" id="ARBA00023155"/>
    </source>
</evidence>
<reference evidence="7" key="1">
    <citation type="submission" date="2022-07" db="EMBL/GenBank/DDBJ databases">
        <title>Phylogenomic reconstructions and comparative analyses of Kickxellomycotina fungi.</title>
        <authorList>
            <person name="Reynolds N.K."/>
            <person name="Stajich J.E."/>
            <person name="Barry K."/>
            <person name="Grigoriev I.V."/>
            <person name="Crous P."/>
            <person name="Smith M.E."/>
        </authorList>
    </citation>
    <scope>NUCLEOTIDE SEQUENCE</scope>
    <source>
        <strain evidence="7">BCRC 34381</strain>
    </source>
</reference>
<dbReference type="GO" id="GO:0003677">
    <property type="term" value="F:DNA binding"/>
    <property type="evidence" value="ECO:0007669"/>
    <property type="project" value="UniProtKB-UniRule"/>
</dbReference>
<protein>
    <recommendedName>
        <fullName evidence="6">Homeobox domain-containing protein</fullName>
    </recommendedName>
</protein>
<accession>A0A9W7YFG1</accession>
<keyword evidence="8" id="KW-1185">Reference proteome</keyword>
<dbReference type="GO" id="GO:0005634">
    <property type="term" value="C:nucleus"/>
    <property type="evidence" value="ECO:0007669"/>
    <property type="project" value="UniProtKB-SubCell"/>
</dbReference>
<dbReference type="Pfam" id="PF05920">
    <property type="entry name" value="Homeobox_KN"/>
    <property type="match status" value="1"/>
</dbReference>
<comment type="caution">
    <text evidence="7">The sequence shown here is derived from an EMBL/GenBank/DDBJ whole genome shotgun (WGS) entry which is preliminary data.</text>
</comment>
<proteinExistence type="predicted"/>
<name>A0A9W7YFG1_9FUNG</name>
<feature type="domain" description="Homeobox" evidence="6">
    <location>
        <begin position="57"/>
        <end position="120"/>
    </location>
</feature>
<feature type="region of interest" description="Disordered" evidence="5">
    <location>
        <begin position="1"/>
        <end position="62"/>
    </location>
</feature>
<evidence type="ECO:0000313" key="7">
    <source>
        <dbReference type="EMBL" id="KAJ1733988.1"/>
    </source>
</evidence>
<keyword evidence="2 4" id="KW-0371">Homeobox</keyword>
<organism evidence="7 8">
    <name type="scientific">Coemansia biformis</name>
    <dbReference type="NCBI Taxonomy" id="1286918"/>
    <lineage>
        <taxon>Eukaryota</taxon>
        <taxon>Fungi</taxon>
        <taxon>Fungi incertae sedis</taxon>
        <taxon>Zoopagomycota</taxon>
        <taxon>Kickxellomycotina</taxon>
        <taxon>Kickxellomycetes</taxon>
        <taxon>Kickxellales</taxon>
        <taxon>Kickxellaceae</taxon>
        <taxon>Coemansia</taxon>
    </lineage>
</organism>
<sequence>MYAAPVSRNRSLSNAGTSTGSLLSGTSENHSDNDESESSQGSEEHTDARARANRPAYWKNRPRNSISRTQKRLFYSWLLEHTRFPFPTENERAGVLAHDPISERQFKYWFANIRCRQFTKHRDPDGNLYFVPSAKFYESCIRLGLPIGHEIPSDVRQGMRILHRSSSRKD</sequence>
<evidence type="ECO:0000259" key="6">
    <source>
        <dbReference type="PROSITE" id="PS50071"/>
    </source>
</evidence>
<dbReference type="OrthoDB" id="10056939at2759"/>
<dbReference type="InterPro" id="IPR008422">
    <property type="entry name" value="KN_HD"/>
</dbReference>
<dbReference type="InterPro" id="IPR001356">
    <property type="entry name" value="HD"/>
</dbReference>
<dbReference type="Proteomes" id="UP001143981">
    <property type="component" value="Unassembled WGS sequence"/>
</dbReference>
<evidence type="ECO:0000256" key="5">
    <source>
        <dbReference type="SAM" id="MobiDB-lite"/>
    </source>
</evidence>
<dbReference type="PROSITE" id="PS50071">
    <property type="entry name" value="HOMEOBOX_2"/>
    <property type="match status" value="1"/>
</dbReference>
<evidence type="ECO:0000256" key="4">
    <source>
        <dbReference type="PROSITE-ProRule" id="PRU00108"/>
    </source>
</evidence>
<keyword evidence="3 4" id="KW-0539">Nucleus</keyword>
<keyword evidence="1 4" id="KW-0238">DNA-binding</keyword>
<dbReference type="AlphaFoldDB" id="A0A9W7YFG1"/>
<dbReference type="SUPFAM" id="SSF46689">
    <property type="entry name" value="Homeodomain-like"/>
    <property type="match status" value="1"/>
</dbReference>
<dbReference type="InterPro" id="IPR009057">
    <property type="entry name" value="Homeodomain-like_sf"/>
</dbReference>
<dbReference type="GO" id="GO:0006355">
    <property type="term" value="P:regulation of DNA-templated transcription"/>
    <property type="evidence" value="ECO:0007669"/>
    <property type="project" value="InterPro"/>
</dbReference>
<dbReference type="Gene3D" id="1.10.10.60">
    <property type="entry name" value="Homeodomain-like"/>
    <property type="match status" value="1"/>
</dbReference>
<feature type="DNA-binding region" description="Homeobox" evidence="4">
    <location>
        <begin position="59"/>
        <end position="121"/>
    </location>
</feature>
<gene>
    <name evidence="7" type="ORF">LPJ61_001297</name>
</gene>
<dbReference type="EMBL" id="JANBOI010000103">
    <property type="protein sequence ID" value="KAJ1733988.1"/>
    <property type="molecule type" value="Genomic_DNA"/>
</dbReference>